<evidence type="ECO:0000313" key="2">
    <source>
        <dbReference type="Proteomes" id="UP000238348"/>
    </source>
</evidence>
<dbReference type="AlphaFoldDB" id="A0A2L0F446"/>
<name>A0A2L0F446_SORCE</name>
<evidence type="ECO:0000313" key="1">
    <source>
        <dbReference type="EMBL" id="AUX46340.1"/>
    </source>
</evidence>
<reference evidence="1 2" key="1">
    <citation type="submission" date="2015-09" db="EMBL/GenBank/DDBJ databases">
        <title>Sorangium comparison.</title>
        <authorList>
            <person name="Zaburannyi N."/>
            <person name="Bunk B."/>
            <person name="Overmann J."/>
            <person name="Mueller R."/>
        </authorList>
    </citation>
    <scope>NUCLEOTIDE SEQUENCE [LARGE SCALE GENOMIC DNA]</scope>
    <source>
        <strain evidence="1 2">So ce26</strain>
    </source>
</reference>
<sequence>MRALRACSALCPPKQRVLSDRAPDR</sequence>
<proteinExistence type="predicted"/>
<dbReference type="Proteomes" id="UP000238348">
    <property type="component" value="Chromosome"/>
</dbReference>
<dbReference type="EMBL" id="CP012673">
    <property type="protein sequence ID" value="AUX46340.1"/>
    <property type="molecule type" value="Genomic_DNA"/>
</dbReference>
<protein>
    <submittedName>
        <fullName evidence="1">Uncharacterized protein</fullName>
    </submittedName>
</protein>
<gene>
    <name evidence="1" type="ORF">SOCE26_078460</name>
</gene>
<accession>A0A2L0F446</accession>
<organism evidence="1 2">
    <name type="scientific">Sorangium cellulosum</name>
    <name type="common">Polyangium cellulosum</name>
    <dbReference type="NCBI Taxonomy" id="56"/>
    <lineage>
        <taxon>Bacteria</taxon>
        <taxon>Pseudomonadati</taxon>
        <taxon>Myxococcota</taxon>
        <taxon>Polyangia</taxon>
        <taxon>Polyangiales</taxon>
        <taxon>Polyangiaceae</taxon>
        <taxon>Sorangium</taxon>
    </lineage>
</organism>